<dbReference type="Proteomes" id="UP000032930">
    <property type="component" value="Chromosome"/>
</dbReference>
<protein>
    <recommendedName>
        <fullName evidence="3">Integrase DNA-binding domain-containing protein</fullName>
    </recommendedName>
</protein>
<dbReference type="InterPro" id="IPR038488">
    <property type="entry name" value="Integrase_DNA-bd_sf"/>
</dbReference>
<keyword evidence="2" id="KW-0229">DNA integration</keyword>
<evidence type="ECO:0000313" key="5">
    <source>
        <dbReference type="Proteomes" id="UP000032930"/>
    </source>
</evidence>
<dbReference type="InterPro" id="IPR050808">
    <property type="entry name" value="Phage_Integrase"/>
</dbReference>
<feature type="domain" description="Integrase DNA-binding" evidence="3">
    <location>
        <begin position="2"/>
        <end position="45"/>
    </location>
</feature>
<dbReference type="PANTHER" id="PTHR30629">
    <property type="entry name" value="PROPHAGE INTEGRASE"/>
    <property type="match status" value="1"/>
</dbReference>
<dbReference type="AlphaFoldDB" id="A0A0B6X9P5"/>
<dbReference type="Pfam" id="PF13356">
    <property type="entry name" value="Arm-DNA-bind_3"/>
    <property type="match status" value="1"/>
</dbReference>
<evidence type="ECO:0000256" key="1">
    <source>
        <dbReference type="ARBA" id="ARBA00008857"/>
    </source>
</evidence>
<dbReference type="EMBL" id="FO818637">
    <property type="protein sequence ID" value="CDM90607.1"/>
    <property type="molecule type" value="Genomic_DNA"/>
</dbReference>
<accession>A0A0B6X9P5</accession>
<comment type="similarity">
    <text evidence="1">Belongs to the 'phage' integrase family.</text>
</comment>
<evidence type="ECO:0000256" key="2">
    <source>
        <dbReference type="ARBA" id="ARBA00022908"/>
    </source>
</evidence>
<dbReference type="InterPro" id="IPR025166">
    <property type="entry name" value="Integrase_DNA_bind_dom"/>
</dbReference>
<dbReference type="KEGG" id="xbv:XBW1_3250"/>
<evidence type="ECO:0000313" key="4">
    <source>
        <dbReference type="EMBL" id="CDM90607.1"/>
    </source>
</evidence>
<dbReference type="Gene3D" id="3.30.160.390">
    <property type="entry name" value="Integrase, DNA-binding domain"/>
    <property type="match status" value="1"/>
</dbReference>
<dbReference type="GO" id="GO:0015074">
    <property type="term" value="P:DNA integration"/>
    <property type="evidence" value="ECO:0007669"/>
    <property type="project" value="UniProtKB-KW"/>
</dbReference>
<sequence>MAIKRAKPKEKSYTLADGNGLSLLVETNGSKGWRYRYQFTGKTKMIFRYLPSCNSH</sequence>
<dbReference type="PANTHER" id="PTHR30629:SF2">
    <property type="entry name" value="PROPHAGE INTEGRASE INTS-RELATED"/>
    <property type="match status" value="1"/>
</dbReference>
<evidence type="ECO:0000259" key="3">
    <source>
        <dbReference type="Pfam" id="PF13356"/>
    </source>
</evidence>
<gene>
    <name evidence="4" type="ORF">XBW1_3250</name>
</gene>
<organism evidence="4 5">
    <name type="scientific">Xenorhabdus bovienii</name>
    <name type="common">Xenorhabdus nematophila subsp. bovienii</name>
    <dbReference type="NCBI Taxonomy" id="40576"/>
    <lineage>
        <taxon>Bacteria</taxon>
        <taxon>Pseudomonadati</taxon>
        <taxon>Pseudomonadota</taxon>
        <taxon>Gammaproteobacteria</taxon>
        <taxon>Enterobacterales</taxon>
        <taxon>Morganellaceae</taxon>
        <taxon>Xenorhabdus</taxon>
    </lineage>
</organism>
<reference evidence="4 5" key="1">
    <citation type="submission" date="2014-02" db="EMBL/GenBank/DDBJ databases">
        <authorList>
            <person name="Genoscope - CEA"/>
        </authorList>
    </citation>
    <scope>NUCLEOTIDE SEQUENCE [LARGE SCALE GENOMIC DNA]</scope>
    <source>
        <strain evidence="4 5">CS03</strain>
    </source>
</reference>
<proteinExistence type="inferred from homology"/>
<name>A0A0B6X9P5_XENBV</name>